<proteinExistence type="predicted"/>
<name>J9D2S3_9ZZZZ</name>
<dbReference type="Gene3D" id="3.20.70.20">
    <property type="match status" value="1"/>
</dbReference>
<dbReference type="GO" id="GO:0008998">
    <property type="term" value="F:ribonucleoside-triphosphate reductase (thioredoxin) activity"/>
    <property type="evidence" value="ECO:0007669"/>
    <property type="project" value="InterPro"/>
</dbReference>
<dbReference type="EMBL" id="AMCI01001016">
    <property type="protein sequence ID" value="EJX06931.1"/>
    <property type="molecule type" value="Genomic_DNA"/>
</dbReference>
<protein>
    <submittedName>
        <fullName evidence="1">Uncharacterized protein</fullName>
    </submittedName>
</protein>
<accession>J9D2S3</accession>
<dbReference type="Pfam" id="PF13597">
    <property type="entry name" value="NRDD"/>
    <property type="match status" value="1"/>
</dbReference>
<feature type="non-terminal residue" evidence="1">
    <location>
        <position position="40"/>
    </location>
</feature>
<evidence type="ECO:0000313" key="1">
    <source>
        <dbReference type="EMBL" id="EJX06931.1"/>
    </source>
</evidence>
<dbReference type="SUPFAM" id="SSF51998">
    <property type="entry name" value="PFL-like glycyl radical enzymes"/>
    <property type="match status" value="1"/>
</dbReference>
<organism evidence="1">
    <name type="scientific">gut metagenome</name>
    <dbReference type="NCBI Taxonomy" id="749906"/>
    <lineage>
        <taxon>unclassified sequences</taxon>
        <taxon>metagenomes</taxon>
        <taxon>organismal metagenomes</taxon>
    </lineage>
</organism>
<sequence>MKCGYENADPNMEVCPKCGSKDIDRLQRITGYLVGTTERW</sequence>
<dbReference type="GO" id="GO:0006260">
    <property type="term" value="P:DNA replication"/>
    <property type="evidence" value="ECO:0007669"/>
    <property type="project" value="InterPro"/>
</dbReference>
<comment type="caution">
    <text evidence="1">The sequence shown here is derived from an EMBL/GenBank/DDBJ whole genome shotgun (WGS) entry which is preliminary data.</text>
</comment>
<gene>
    <name evidence="1" type="ORF">EVA_04958</name>
</gene>
<dbReference type="AlphaFoldDB" id="J9D2S3"/>
<dbReference type="InterPro" id="IPR012833">
    <property type="entry name" value="NrdD"/>
</dbReference>
<reference evidence="1" key="1">
    <citation type="journal article" date="2012" name="PLoS ONE">
        <title>Gene sets for utilization of primary and secondary nutrition supplies in the distal gut of endangered iberian lynx.</title>
        <authorList>
            <person name="Alcaide M."/>
            <person name="Messina E."/>
            <person name="Richter M."/>
            <person name="Bargiela R."/>
            <person name="Peplies J."/>
            <person name="Huws S.A."/>
            <person name="Newbold C.J."/>
            <person name="Golyshin P.N."/>
            <person name="Simon M.A."/>
            <person name="Lopez G."/>
            <person name="Yakimov M.M."/>
            <person name="Ferrer M."/>
        </authorList>
    </citation>
    <scope>NUCLEOTIDE SEQUENCE</scope>
</reference>